<organism evidence="2 3">
    <name type="scientific">Phocoenobacter skyensis</name>
    <dbReference type="NCBI Taxonomy" id="97481"/>
    <lineage>
        <taxon>Bacteria</taxon>
        <taxon>Pseudomonadati</taxon>
        <taxon>Pseudomonadota</taxon>
        <taxon>Gammaproteobacteria</taxon>
        <taxon>Pasteurellales</taxon>
        <taxon>Pasteurellaceae</taxon>
        <taxon>Phocoenobacter</taxon>
    </lineage>
</organism>
<evidence type="ECO:0000259" key="1">
    <source>
        <dbReference type="PROSITE" id="PS50943"/>
    </source>
</evidence>
<dbReference type="RefSeq" id="WP_306374410.1">
    <property type="nucleotide sequence ID" value="NZ_JASAYK010000005.1"/>
</dbReference>
<name>A0AAJ6P0V3_9PAST</name>
<dbReference type="Gene3D" id="1.10.260.40">
    <property type="entry name" value="lambda repressor-like DNA-binding domains"/>
    <property type="match status" value="1"/>
</dbReference>
<comment type="caution">
    <text evidence="2">The sequence shown here is derived from an EMBL/GenBank/DDBJ whole genome shotgun (WGS) entry which is preliminary data.</text>
</comment>
<sequence length="130" mass="14780">MSLQIIHDQQGKELFVVVPVDEYKALQQYKAIATLDDDNEDNWEEVSVQPSDNDNETIPHQVVDIMLEQDISLLASWRIYRGLSQYDVAKKTGLTQSSISQAEKKGSTPQLKTCKRLAVIYQCDPKQLVL</sequence>
<proteinExistence type="predicted"/>
<dbReference type="SUPFAM" id="SSF47413">
    <property type="entry name" value="lambda repressor-like DNA-binding domains"/>
    <property type="match status" value="1"/>
</dbReference>
<dbReference type="InterPro" id="IPR001387">
    <property type="entry name" value="Cro/C1-type_HTH"/>
</dbReference>
<evidence type="ECO:0000313" key="3">
    <source>
        <dbReference type="Proteomes" id="UP001236239"/>
    </source>
</evidence>
<dbReference type="SMART" id="SM00530">
    <property type="entry name" value="HTH_XRE"/>
    <property type="match status" value="1"/>
</dbReference>
<reference evidence="2" key="1">
    <citation type="journal article" date="2023" name="Front. Microbiol.">
        <title>Phylogeography and host specificity of Pasteurellaceae pathogenic to sea-farmed fish in the north-east Atlantic.</title>
        <authorList>
            <person name="Gulla S."/>
            <person name="Colquhoun D.J."/>
            <person name="Olsen A.B."/>
            <person name="Spilsberg B."/>
            <person name="Lagesen K."/>
            <person name="Aakesson C.P."/>
            <person name="Strom S."/>
            <person name="Manji F."/>
            <person name="Birkbeck T.H."/>
            <person name="Nilsen H.K."/>
        </authorList>
    </citation>
    <scope>NUCLEOTIDE SEQUENCE</scope>
    <source>
        <strain evidence="2">TW16_20</strain>
    </source>
</reference>
<dbReference type="EMBL" id="JASAYQ010000010">
    <property type="protein sequence ID" value="MDP8173054.1"/>
    <property type="molecule type" value="Genomic_DNA"/>
</dbReference>
<accession>A0AAJ6P0V3</accession>
<dbReference type="GO" id="GO:0003677">
    <property type="term" value="F:DNA binding"/>
    <property type="evidence" value="ECO:0007669"/>
    <property type="project" value="InterPro"/>
</dbReference>
<dbReference type="AlphaFoldDB" id="A0AAJ6P0V3"/>
<gene>
    <name evidence="2" type="ORF">QJU93_06755</name>
</gene>
<dbReference type="Proteomes" id="UP001236239">
    <property type="component" value="Unassembled WGS sequence"/>
</dbReference>
<protein>
    <submittedName>
        <fullName evidence="2">Helix-turn-helix transcriptional regulator</fullName>
    </submittedName>
</protein>
<dbReference type="Pfam" id="PF01381">
    <property type="entry name" value="HTH_3"/>
    <property type="match status" value="1"/>
</dbReference>
<dbReference type="InterPro" id="IPR010982">
    <property type="entry name" value="Lambda_DNA-bd_dom_sf"/>
</dbReference>
<evidence type="ECO:0000313" key="2">
    <source>
        <dbReference type="EMBL" id="MDP8173054.1"/>
    </source>
</evidence>
<feature type="domain" description="HTH cro/C1-type" evidence="1">
    <location>
        <begin position="74"/>
        <end position="128"/>
    </location>
</feature>
<dbReference type="CDD" id="cd00093">
    <property type="entry name" value="HTH_XRE"/>
    <property type="match status" value="1"/>
</dbReference>
<dbReference type="PROSITE" id="PS50943">
    <property type="entry name" value="HTH_CROC1"/>
    <property type="match status" value="1"/>
</dbReference>